<dbReference type="Gene3D" id="3.40.50.2300">
    <property type="match status" value="1"/>
</dbReference>
<gene>
    <name evidence="8" type="ORF">AACH11_06445</name>
</gene>
<dbReference type="RefSeq" id="WP_341373380.1">
    <property type="nucleotide sequence ID" value="NZ_JBBUTF010000005.1"/>
</dbReference>
<dbReference type="PANTHER" id="PTHR43214:SF41">
    <property type="entry name" value="NITRATE_NITRITE RESPONSE REGULATOR PROTEIN NARP"/>
    <property type="match status" value="1"/>
</dbReference>
<comment type="caution">
    <text evidence="8">The sequence shown here is derived from an EMBL/GenBank/DDBJ whole genome shotgun (WGS) entry which is preliminary data.</text>
</comment>
<dbReference type="Proteomes" id="UP001368500">
    <property type="component" value="Unassembled WGS sequence"/>
</dbReference>
<evidence type="ECO:0000256" key="1">
    <source>
        <dbReference type="ARBA" id="ARBA00022553"/>
    </source>
</evidence>
<dbReference type="EMBL" id="JBBUTF010000005">
    <property type="protein sequence ID" value="MEK8025596.1"/>
    <property type="molecule type" value="Genomic_DNA"/>
</dbReference>
<dbReference type="InterPro" id="IPR000792">
    <property type="entry name" value="Tscrpt_reg_LuxR_C"/>
</dbReference>
<dbReference type="SMART" id="SM00448">
    <property type="entry name" value="REC"/>
    <property type="match status" value="1"/>
</dbReference>
<reference evidence="8 9" key="1">
    <citation type="submission" date="2024-04" db="EMBL/GenBank/DDBJ databases">
        <title>Novel species of the genus Ideonella isolated from streams.</title>
        <authorList>
            <person name="Lu H."/>
        </authorList>
    </citation>
    <scope>NUCLEOTIDE SEQUENCE [LARGE SCALE GENOMIC DNA]</scope>
    <source>
        <strain evidence="8 9">BYS139W</strain>
    </source>
</reference>
<name>A0ABU9B7A3_9BURK</name>
<evidence type="ECO:0000259" key="7">
    <source>
        <dbReference type="PROSITE" id="PS50110"/>
    </source>
</evidence>
<dbReference type="PANTHER" id="PTHR43214">
    <property type="entry name" value="TWO-COMPONENT RESPONSE REGULATOR"/>
    <property type="match status" value="1"/>
</dbReference>
<dbReference type="PRINTS" id="PR00038">
    <property type="entry name" value="HTHLUXR"/>
</dbReference>
<evidence type="ECO:0000313" key="8">
    <source>
        <dbReference type="EMBL" id="MEK8025596.1"/>
    </source>
</evidence>
<evidence type="ECO:0000256" key="3">
    <source>
        <dbReference type="ARBA" id="ARBA00023125"/>
    </source>
</evidence>
<feature type="domain" description="Response regulatory" evidence="7">
    <location>
        <begin position="3"/>
        <end position="119"/>
    </location>
</feature>
<dbReference type="CDD" id="cd17535">
    <property type="entry name" value="REC_NarL-like"/>
    <property type="match status" value="1"/>
</dbReference>
<dbReference type="InterPro" id="IPR016032">
    <property type="entry name" value="Sig_transdc_resp-reg_C-effctor"/>
</dbReference>
<dbReference type="Pfam" id="PF00072">
    <property type="entry name" value="Response_reg"/>
    <property type="match status" value="1"/>
</dbReference>
<dbReference type="InterPro" id="IPR039420">
    <property type="entry name" value="WalR-like"/>
</dbReference>
<dbReference type="InterPro" id="IPR058245">
    <property type="entry name" value="NreC/VraR/RcsB-like_REC"/>
</dbReference>
<organism evidence="8 9">
    <name type="scientific">Pseudaquabacterium rugosum</name>
    <dbReference type="NCBI Taxonomy" id="2984194"/>
    <lineage>
        <taxon>Bacteria</taxon>
        <taxon>Pseudomonadati</taxon>
        <taxon>Pseudomonadota</taxon>
        <taxon>Betaproteobacteria</taxon>
        <taxon>Burkholderiales</taxon>
        <taxon>Sphaerotilaceae</taxon>
        <taxon>Pseudaquabacterium</taxon>
    </lineage>
</organism>
<keyword evidence="3" id="KW-0238">DNA-binding</keyword>
<evidence type="ECO:0000256" key="5">
    <source>
        <dbReference type="PROSITE-ProRule" id="PRU00169"/>
    </source>
</evidence>
<dbReference type="SUPFAM" id="SSF46894">
    <property type="entry name" value="C-terminal effector domain of the bipartite response regulators"/>
    <property type="match status" value="1"/>
</dbReference>
<evidence type="ECO:0000313" key="9">
    <source>
        <dbReference type="Proteomes" id="UP001368500"/>
    </source>
</evidence>
<proteinExistence type="predicted"/>
<dbReference type="SMART" id="SM00421">
    <property type="entry name" value="HTH_LUXR"/>
    <property type="match status" value="1"/>
</dbReference>
<keyword evidence="4" id="KW-0804">Transcription</keyword>
<keyword evidence="1" id="KW-0597">Phosphoprotein</keyword>
<dbReference type="SUPFAM" id="SSF52172">
    <property type="entry name" value="CheY-like"/>
    <property type="match status" value="1"/>
</dbReference>
<dbReference type="PROSITE" id="PS50043">
    <property type="entry name" value="HTH_LUXR_2"/>
    <property type="match status" value="1"/>
</dbReference>
<dbReference type="Pfam" id="PF00196">
    <property type="entry name" value="GerE"/>
    <property type="match status" value="1"/>
</dbReference>
<dbReference type="InterPro" id="IPR001789">
    <property type="entry name" value="Sig_transdc_resp-reg_receiver"/>
</dbReference>
<evidence type="ECO:0000256" key="4">
    <source>
        <dbReference type="ARBA" id="ARBA00023163"/>
    </source>
</evidence>
<keyword evidence="9" id="KW-1185">Reference proteome</keyword>
<feature type="domain" description="HTH luxR-type" evidence="6">
    <location>
        <begin position="142"/>
        <end position="207"/>
    </location>
</feature>
<dbReference type="InterPro" id="IPR011006">
    <property type="entry name" value="CheY-like_superfamily"/>
</dbReference>
<dbReference type="PROSITE" id="PS50110">
    <property type="entry name" value="RESPONSE_REGULATORY"/>
    <property type="match status" value="1"/>
</dbReference>
<keyword evidence="2" id="KW-0805">Transcription regulation</keyword>
<dbReference type="CDD" id="cd06170">
    <property type="entry name" value="LuxR_C_like"/>
    <property type="match status" value="1"/>
</dbReference>
<protein>
    <submittedName>
        <fullName evidence="8">Response regulator transcription factor</fullName>
    </submittedName>
</protein>
<comment type="caution">
    <text evidence="5">Lacks conserved residue(s) required for the propagation of feature annotation.</text>
</comment>
<sequence length="210" mass="23449">MIRLAVVDQQMVARIGIRQVVAGQQDIELVCEVDNGQQALDMVRLQPPDVLLLEQSIDSAQAVDALVKLRTRHPELPVLVFGAFPEERYATMLLRNGAAGYIERDARPEELLDAIRRVSTGRRYISARVADLLADEWTGRSQQTPHDGLSPRELLVFLSLARGNTLTAVSRLMCLSVKTVSTYRGRALRKLGLQTNSELTYYAIKHGLIE</sequence>
<evidence type="ECO:0000256" key="2">
    <source>
        <dbReference type="ARBA" id="ARBA00023015"/>
    </source>
</evidence>
<evidence type="ECO:0000259" key="6">
    <source>
        <dbReference type="PROSITE" id="PS50043"/>
    </source>
</evidence>
<accession>A0ABU9B7A3</accession>